<feature type="compositionally biased region" description="Basic and acidic residues" evidence="1">
    <location>
        <begin position="313"/>
        <end position="324"/>
    </location>
</feature>
<dbReference type="SUPFAM" id="SSF47413">
    <property type="entry name" value="lambda repressor-like DNA-binding domains"/>
    <property type="match status" value="1"/>
</dbReference>
<evidence type="ECO:0000313" key="3">
    <source>
        <dbReference type="EMBL" id="HCL04304.1"/>
    </source>
</evidence>
<reference evidence="3 4" key="1">
    <citation type="journal article" date="2018" name="Nat. Biotechnol.">
        <title>A standardized bacterial taxonomy based on genome phylogeny substantially revises the tree of life.</title>
        <authorList>
            <person name="Parks D.H."/>
            <person name="Chuvochina M."/>
            <person name="Waite D.W."/>
            <person name="Rinke C."/>
            <person name="Skarshewski A."/>
            <person name="Chaumeil P.A."/>
            <person name="Hugenholtz P."/>
        </authorList>
    </citation>
    <scope>NUCLEOTIDE SEQUENCE [LARGE SCALE GENOMIC DNA]</scope>
    <source>
        <strain evidence="3">UBA11728</strain>
    </source>
</reference>
<organism evidence="3 4">
    <name type="scientific">Lachnoclostridium phytofermentans</name>
    <dbReference type="NCBI Taxonomy" id="66219"/>
    <lineage>
        <taxon>Bacteria</taxon>
        <taxon>Bacillati</taxon>
        <taxon>Bacillota</taxon>
        <taxon>Clostridia</taxon>
        <taxon>Lachnospirales</taxon>
        <taxon>Lachnospiraceae</taxon>
    </lineage>
</organism>
<dbReference type="Pfam" id="PF01381">
    <property type="entry name" value="HTH_3"/>
    <property type="match status" value="1"/>
</dbReference>
<sequence>MKSVIGAKIRMERLKLNYSQEGLCKDICTVSYLSKIEQGQVEAGENIVQLLFQKLHINFHMDEEFLKEAGKLIDNLYDEFYSFEDMKLLLQELKQKKEDYLNSPYLLDTLLFLELESQQEGEELNPYVTCMEQKQYEVYLYIQCLKGIDKSQDLLHLNPNAYYTTQLGIMRCQKGQYVEALELLLKGYELCANEGYVKGMLDAQSFLGNSYAGLNKNELMLRSYKVAARIAKSLKDDKFIRTINYNIGAALLEWNQVQQAKEYLEQCTDGSILFYQKYAICLEKLGDYEQAGKILQKGFLKLQQAIEAEEELEQKSKEEAKEESKEESEE</sequence>
<evidence type="ECO:0000259" key="2">
    <source>
        <dbReference type="PROSITE" id="PS50943"/>
    </source>
</evidence>
<dbReference type="EMBL" id="DPVV01000595">
    <property type="protein sequence ID" value="HCL04304.1"/>
    <property type="molecule type" value="Genomic_DNA"/>
</dbReference>
<dbReference type="Gene3D" id="1.25.40.10">
    <property type="entry name" value="Tetratricopeptide repeat domain"/>
    <property type="match status" value="2"/>
</dbReference>
<comment type="caution">
    <text evidence="3">The sequence shown here is derived from an EMBL/GenBank/DDBJ whole genome shotgun (WGS) entry which is preliminary data.</text>
</comment>
<evidence type="ECO:0000313" key="4">
    <source>
        <dbReference type="Proteomes" id="UP000262969"/>
    </source>
</evidence>
<dbReference type="CDD" id="cd00093">
    <property type="entry name" value="HTH_XRE"/>
    <property type="match status" value="1"/>
</dbReference>
<dbReference type="InterPro" id="IPR011990">
    <property type="entry name" value="TPR-like_helical_dom_sf"/>
</dbReference>
<dbReference type="InterPro" id="IPR001387">
    <property type="entry name" value="Cro/C1-type_HTH"/>
</dbReference>
<proteinExistence type="predicted"/>
<dbReference type="InterPro" id="IPR010982">
    <property type="entry name" value="Lambda_DNA-bd_dom_sf"/>
</dbReference>
<feature type="non-terminal residue" evidence="3">
    <location>
        <position position="330"/>
    </location>
</feature>
<dbReference type="Proteomes" id="UP000262969">
    <property type="component" value="Unassembled WGS sequence"/>
</dbReference>
<name>A0A3D2XBH4_9FIRM</name>
<dbReference type="PROSITE" id="PS50943">
    <property type="entry name" value="HTH_CROC1"/>
    <property type="match status" value="1"/>
</dbReference>
<dbReference type="SUPFAM" id="SSF48452">
    <property type="entry name" value="TPR-like"/>
    <property type="match status" value="1"/>
</dbReference>
<feature type="region of interest" description="Disordered" evidence="1">
    <location>
        <begin position="311"/>
        <end position="330"/>
    </location>
</feature>
<dbReference type="AlphaFoldDB" id="A0A3D2XBH4"/>
<evidence type="ECO:0000256" key="1">
    <source>
        <dbReference type="SAM" id="MobiDB-lite"/>
    </source>
</evidence>
<protein>
    <recommendedName>
        <fullName evidence="2">HTH cro/C1-type domain-containing protein</fullName>
    </recommendedName>
</protein>
<feature type="domain" description="HTH cro/C1-type" evidence="2">
    <location>
        <begin position="9"/>
        <end position="65"/>
    </location>
</feature>
<accession>A0A3D2XBH4</accession>
<gene>
    <name evidence="3" type="ORF">DHW61_18160</name>
</gene>
<dbReference type="GO" id="GO:0003677">
    <property type="term" value="F:DNA binding"/>
    <property type="evidence" value="ECO:0007669"/>
    <property type="project" value="InterPro"/>
</dbReference>